<gene>
    <name evidence="1" type="ORF">Aory05_000227100</name>
</gene>
<proteinExistence type="predicted"/>
<dbReference type="Proteomes" id="UP001165189">
    <property type="component" value="Unassembled WGS sequence"/>
</dbReference>
<evidence type="ECO:0000313" key="2">
    <source>
        <dbReference type="Proteomes" id="UP001165189"/>
    </source>
</evidence>
<name>A0ABQ6KMT0_ASPOZ</name>
<evidence type="ECO:0000313" key="1">
    <source>
        <dbReference type="EMBL" id="GMG43198.1"/>
    </source>
</evidence>
<keyword evidence="2" id="KW-1185">Reference proteome</keyword>
<reference evidence="1" key="1">
    <citation type="submission" date="2023-04" db="EMBL/GenBank/DDBJ databases">
        <title>Aspergillus oryzae var. brunneus NBRC 4377.</title>
        <authorList>
            <person name="Ichikawa N."/>
            <person name="Sato H."/>
            <person name="Tonouchi N."/>
        </authorList>
    </citation>
    <scope>NUCLEOTIDE SEQUENCE</scope>
    <source>
        <strain evidence="1">NBRC 4377</strain>
    </source>
</reference>
<sequence>MRAGTKRTLAECLETDDSYSEMVHDDMWTRNSAGLHIARNSGILDMLETKGVQATVRSQQQKVSDLHDMINRVGQQKIMESAVGCSHLGTDLFPHSGGTYFVTRPAKTGRLSVKESWSLTKETFGLMLSYTIVRASLRRMGSDFLPVTIITKQLYGVAPALAVIIGTL</sequence>
<accession>A0ABQ6KMT0</accession>
<comment type="caution">
    <text evidence="1">The sequence shown here is derived from an EMBL/GenBank/DDBJ whole genome shotgun (WGS) entry which is preliminary data.</text>
</comment>
<dbReference type="EMBL" id="BSYB01000007">
    <property type="protein sequence ID" value="GMG43198.1"/>
    <property type="molecule type" value="Genomic_DNA"/>
</dbReference>
<organism evidence="1 2">
    <name type="scientific">Aspergillus oryzae var. brunneus</name>
    <dbReference type="NCBI Taxonomy" id="332754"/>
    <lineage>
        <taxon>Eukaryota</taxon>
        <taxon>Fungi</taxon>
        <taxon>Dikarya</taxon>
        <taxon>Ascomycota</taxon>
        <taxon>Pezizomycotina</taxon>
        <taxon>Eurotiomycetes</taxon>
        <taxon>Eurotiomycetidae</taxon>
        <taxon>Eurotiales</taxon>
        <taxon>Aspergillaceae</taxon>
        <taxon>Aspergillus</taxon>
        <taxon>Aspergillus subgen. Circumdati</taxon>
    </lineage>
</organism>
<protein>
    <submittedName>
        <fullName evidence="1">Unnamed protein product</fullName>
    </submittedName>
</protein>